<proteinExistence type="predicted"/>
<protein>
    <submittedName>
        <fullName evidence="1">Uncharacterized protein</fullName>
    </submittedName>
</protein>
<dbReference type="EMBL" id="CP115921">
    <property type="protein sequence ID" value="XCD18623.1"/>
    <property type="molecule type" value="Genomic_DNA"/>
</dbReference>
<dbReference type="AlphaFoldDB" id="A0AAU8BSJ3"/>
<sequence>MMTTLNPYEHFHQDNAHASPIWIGTQMRNVRQGVAAANRQELEYIERAYQSWENLVAYGMTPSMICHLADITPADLIHIRYLATRKLTLENQS</sequence>
<evidence type="ECO:0000313" key="1">
    <source>
        <dbReference type="EMBL" id="XCD18623.1"/>
    </source>
</evidence>
<name>A0AAU8BSJ3_9VIBR</name>
<organism evidence="1">
    <name type="scientific">Vibrio chaetopteri</name>
    <dbReference type="NCBI Taxonomy" id="3016528"/>
    <lineage>
        <taxon>Bacteria</taxon>
        <taxon>Pseudomonadati</taxon>
        <taxon>Pseudomonadota</taxon>
        <taxon>Gammaproteobacteria</taxon>
        <taxon>Vibrionales</taxon>
        <taxon>Vibrionaceae</taxon>
        <taxon>Vibrio</taxon>
    </lineage>
</organism>
<dbReference type="RefSeq" id="WP_353499768.1">
    <property type="nucleotide sequence ID" value="NZ_CP115921.1"/>
</dbReference>
<gene>
    <name evidence="1" type="ORF">PG915_17845</name>
</gene>
<accession>A0AAU8BSJ3</accession>
<reference evidence="1" key="1">
    <citation type="submission" date="2023-01" db="EMBL/GenBank/DDBJ databases">
        <title>Vibrio sp. CB1-14 genome sequencing.</title>
        <authorList>
            <person name="Otstavnykh N."/>
            <person name="Isaeva M."/>
            <person name="Meleshko D."/>
        </authorList>
    </citation>
    <scope>NUCLEOTIDE SEQUENCE</scope>
    <source>
        <strain evidence="1">CB1-14</strain>
    </source>
</reference>
<dbReference type="KEGG" id="vck:PG915_17845"/>